<organism evidence="2 3">
    <name type="scientific">Solanum commersonii</name>
    <name type="common">Commerson's wild potato</name>
    <name type="synonym">Commerson's nightshade</name>
    <dbReference type="NCBI Taxonomy" id="4109"/>
    <lineage>
        <taxon>Eukaryota</taxon>
        <taxon>Viridiplantae</taxon>
        <taxon>Streptophyta</taxon>
        <taxon>Embryophyta</taxon>
        <taxon>Tracheophyta</taxon>
        <taxon>Spermatophyta</taxon>
        <taxon>Magnoliopsida</taxon>
        <taxon>eudicotyledons</taxon>
        <taxon>Gunneridae</taxon>
        <taxon>Pentapetalae</taxon>
        <taxon>asterids</taxon>
        <taxon>lamiids</taxon>
        <taxon>Solanales</taxon>
        <taxon>Solanaceae</taxon>
        <taxon>Solanoideae</taxon>
        <taxon>Solaneae</taxon>
        <taxon>Solanum</taxon>
    </lineage>
</organism>
<evidence type="ECO:0000313" key="2">
    <source>
        <dbReference type="EMBL" id="KAG5621178.1"/>
    </source>
</evidence>
<feature type="chain" id="PRO_5039906123" evidence="1">
    <location>
        <begin position="28"/>
        <end position="94"/>
    </location>
</feature>
<dbReference type="AlphaFoldDB" id="A0A9J6AAB7"/>
<keyword evidence="1" id="KW-0732">Signal</keyword>
<sequence length="94" mass="10352">MKKESTIVFTLLWAFILLGSQSCVVLGKDQKCQRAQDCAPSCQLGIPTCSDGICGCIGGIRSVYFKKDNISLQDENSLSTLMLNVKLHGRFYSE</sequence>
<evidence type="ECO:0000256" key="1">
    <source>
        <dbReference type="SAM" id="SignalP"/>
    </source>
</evidence>
<dbReference type="Proteomes" id="UP000824120">
    <property type="component" value="Chromosome 2"/>
</dbReference>
<gene>
    <name evidence="2" type="ORF">H5410_006396</name>
</gene>
<name>A0A9J6AAB7_SOLCO</name>
<evidence type="ECO:0000313" key="3">
    <source>
        <dbReference type="Proteomes" id="UP000824120"/>
    </source>
</evidence>
<protein>
    <submittedName>
        <fullName evidence="2">Uncharacterized protein</fullName>
    </submittedName>
</protein>
<accession>A0A9J6AAB7</accession>
<reference evidence="2 3" key="1">
    <citation type="submission" date="2020-09" db="EMBL/GenBank/DDBJ databases">
        <title>De no assembly of potato wild relative species, Solanum commersonii.</title>
        <authorList>
            <person name="Cho K."/>
        </authorList>
    </citation>
    <scope>NUCLEOTIDE SEQUENCE [LARGE SCALE GENOMIC DNA]</scope>
    <source>
        <strain evidence="2">LZ3.2</strain>
        <tissue evidence="2">Leaf</tissue>
    </source>
</reference>
<feature type="signal peptide" evidence="1">
    <location>
        <begin position="1"/>
        <end position="27"/>
    </location>
</feature>
<dbReference type="OrthoDB" id="10520543at2759"/>
<keyword evidence="3" id="KW-1185">Reference proteome</keyword>
<dbReference type="PROSITE" id="PS51257">
    <property type="entry name" value="PROKAR_LIPOPROTEIN"/>
    <property type="match status" value="1"/>
</dbReference>
<proteinExistence type="predicted"/>
<comment type="caution">
    <text evidence="2">The sequence shown here is derived from an EMBL/GenBank/DDBJ whole genome shotgun (WGS) entry which is preliminary data.</text>
</comment>
<dbReference type="EMBL" id="JACXVP010000002">
    <property type="protein sequence ID" value="KAG5621178.1"/>
    <property type="molecule type" value="Genomic_DNA"/>
</dbReference>